<evidence type="ECO:0000313" key="16">
    <source>
        <dbReference type="Proteomes" id="UP000076420"/>
    </source>
</evidence>
<keyword evidence="11" id="KW-0511">Multifunctional enzyme</keyword>
<feature type="domain" description="Tetrahydrofolate dehydrogenase/cyclohydrolase NAD(P)-binding" evidence="14">
    <location>
        <begin position="140"/>
        <end position="281"/>
    </location>
</feature>
<comment type="catalytic activity">
    <reaction evidence="12">
        <text>(6R)-5,10-methenyltetrahydrofolate + H2O = (6R)-10-formyltetrahydrofolate + H(+)</text>
        <dbReference type="Rhea" id="RHEA:23700"/>
        <dbReference type="ChEBI" id="CHEBI:15377"/>
        <dbReference type="ChEBI" id="CHEBI:15378"/>
        <dbReference type="ChEBI" id="CHEBI:57455"/>
        <dbReference type="ChEBI" id="CHEBI:195366"/>
        <dbReference type="EC" id="3.5.4.9"/>
    </reaction>
</comment>
<reference evidence="15" key="4">
    <citation type="submission" date="2020-05" db="UniProtKB">
        <authorList>
            <consortium name="EnsemblMetazoa"/>
        </authorList>
    </citation>
    <scope>IDENTIFICATION</scope>
    <source>
        <strain evidence="15">BB02</strain>
    </source>
</reference>
<evidence type="ECO:0000256" key="6">
    <source>
        <dbReference type="ARBA" id="ARBA00022801"/>
    </source>
</evidence>
<dbReference type="AlphaFoldDB" id="A0A182ZBY7"/>
<keyword evidence="8" id="KW-0560">Oxidoreductase</keyword>
<evidence type="ECO:0000259" key="13">
    <source>
        <dbReference type="Pfam" id="PF00763"/>
    </source>
</evidence>
<keyword evidence="9" id="KW-0368">Histidine biosynthesis</keyword>
<evidence type="ECO:0000256" key="2">
    <source>
        <dbReference type="ARBA" id="ARBA00011738"/>
    </source>
</evidence>
<dbReference type="Proteomes" id="UP000076420">
    <property type="component" value="Unassembled WGS sequence"/>
</dbReference>
<dbReference type="SUPFAM" id="SSF53223">
    <property type="entry name" value="Aminoacid dehydrogenase-like, N-terminal domain"/>
    <property type="match status" value="1"/>
</dbReference>
<dbReference type="Pfam" id="PF02882">
    <property type="entry name" value="THF_DHG_CYH_C"/>
    <property type="match status" value="1"/>
</dbReference>
<evidence type="ECO:0000256" key="3">
    <source>
        <dbReference type="ARBA" id="ARBA00022563"/>
    </source>
</evidence>
<reference evidence="15" key="1">
    <citation type="journal article" date="2004" name="J. Parasitol.">
        <title>The mitochondrial genome of Biomphalaria glabrata (Gastropoda: Basommatophora), intermediate host of Schistosoma mansoni.</title>
        <authorList>
            <person name="DeJong R.J."/>
            <person name="Emery A.M."/>
            <person name="Adema C.M."/>
        </authorList>
    </citation>
    <scope>NUCLEOTIDE SEQUENCE</scope>
    <source>
        <strain evidence="15">BB02</strain>
    </source>
</reference>
<evidence type="ECO:0000259" key="14">
    <source>
        <dbReference type="Pfam" id="PF02882"/>
    </source>
</evidence>
<dbReference type="GO" id="GO:0005829">
    <property type="term" value="C:cytosol"/>
    <property type="evidence" value="ECO:0007669"/>
    <property type="project" value="TreeGrafter"/>
</dbReference>
<dbReference type="HAMAP" id="MF_01576">
    <property type="entry name" value="THF_DHG_CYH"/>
    <property type="match status" value="1"/>
</dbReference>
<dbReference type="InterPro" id="IPR036291">
    <property type="entry name" value="NAD(P)-bd_dom_sf"/>
</dbReference>
<evidence type="ECO:0000256" key="5">
    <source>
        <dbReference type="ARBA" id="ARBA00022755"/>
    </source>
</evidence>
<dbReference type="InterPro" id="IPR020630">
    <property type="entry name" value="THF_DH/CycHdrlase_cat_dom"/>
</dbReference>
<dbReference type="VEuPathDB" id="VectorBase:BGLAX_045763"/>
<dbReference type="CDD" id="cd01080">
    <property type="entry name" value="NAD_bind_m-THF_DH_Cyclohyd"/>
    <property type="match status" value="1"/>
</dbReference>
<evidence type="ECO:0000256" key="11">
    <source>
        <dbReference type="ARBA" id="ARBA00023268"/>
    </source>
</evidence>
<dbReference type="VEuPathDB" id="VectorBase:BGLB006645"/>
<dbReference type="FunFam" id="3.40.50.720:FF:000094">
    <property type="entry name" value="Bifunctional protein FolD"/>
    <property type="match status" value="1"/>
</dbReference>
<dbReference type="InterPro" id="IPR020631">
    <property type="entry name" value="THF_DH/CycHdrlase_NAD-bd_dom"/>
</dbReference>
<reference evidence="15" key="2">
    <citation type="submission" date="2013-03" db="EMBL/GenBank/DDBJ databases">
        <title>Sequence assembly of the Biomphalaria glabrata genome version 4.3.</title>
        <authorList>
            <person name="Warren W."/>
            <person name="Wilson R.K."/>
            <person name="Hillier L.W."/>
            <person name="Minx P."/>
        </authorList>
    </citation>
    <scope>NUCLEOTIDE SEQUENCE</scope>
    <source>
        <strain evidence="15">BB02</strain>
    </source>
</reference>
<evidence type="ECO:0000256" key="9">
    <source>
        <dbReference type="ARBA" id="ARBA00023102"/>
    </source>
</evidence>
<dbReference type="PANTHER" id="PTHR48099">
    <property type="entry name" value="C-1-TETRAHYDROFOLATE SYNTHASE, CYTOPLASMIC-RELATED"/>
    <property type="match status" value="1"/>
</dbReference>
<dbReference type="InterPro" id="IPR000672">
    <property type="entry name" value="THF_DH/CycHdrlase"/>
</dbReference>
<keyword evidence="3" id="KW-0554">One-carbon metabolism</keyword>
<feature type="domain" description="Tetrahydrofolate dehydrogenase/cyclohydrolase catalytic" evidence="13">
    <location>
        <begin position="6"/>
        <end position="121"/>
    </location>
</feature>
<proteinExistence type="inferred from homology"/>
<dbReference type="InterPro" id="IPR020867">
    <property type="entry name" value="THF_DH/CycHdrlase_CS"/>
</dbReference>
<dbReference type="Pfam" id="PF00763">
    <property type="entry name" value="THF_DHG_CYH"/>
    <property type="match status" value="1"/>
</dbReference>
<dbReference type="PRINTS" id="PR00085">
    <property type="entry name" value="THFDHDRGNASE"/>
</dbReference>
<keyword evidence="4" id="KW-0028">Amino-acid biosynthesis</keyword>
<evidence type="ECO:0000256" key="1">
    <source>
        <dbReference type="ARBA" id="ARBA00004777"/>
    </source>
</evidence>
<dbReference type="PANTHER" id="PTHR48099:SF5">
    <property type="entry name" value="C-1-TETRAHYDROFOLATE SYNTHASE, CYTOPLASMIC"/>
    <property type="match status" value="1"/>
</dbReference>
<accession>A0A182ZBY7</accession>
<keyword evidence="7" id="KW-0521">NADP</keyword>
<dbReference type="GO" id="GO:0035999">
    <property type="term" value="P:tetrahydrofolate interconversion"/>
    <property type="evidence" value="ECO:0007669"/>
    <property type="project" value="TreeGrafter"/>
</dbReference>
<dbReference type="EnsemblMetazoa" id="BGLB006645-RA">
    <property type="protein sequence ID" value="BGLB006645-PA"/>
    <property type="gene ID" value="BGLB006645"/>
</dbReference>
<dbReference type="GO" id="GO:0006164">
    <property type="term" value="P:purine nucleotide biosynthetic process"/>
    <property type="evidence" value="ECO:0007669"/>
    <property type="project" value="UniProtKB-KW"/>
</dbReference>
<reference evidence="15" key="3">
    <citation type="submission" date="2016-10" db="UniProtKB">
        <authorList>
            <consortium name="VectorBase"/>
        </authorList>
    </citation>
    <scope>IDENTIFICATION</scope>
    <source>
        <strain evidence="15">BB02</strain>
    </source>
</reference>
<evidence type="ECO:0000256" key="8">
    <source>
        <dbReference type="ARBA" id="ARBA00023002"/>
    </source>
</evidence>
<evidence type="ECO:0000256" key="7">
    <source>
        <dbReference type="ARBA" id="ARBA00022857"/>
    </source>
</evidence>
<organism evidence="15 16">
    <name type="scientific">Biomphalaria glabrata</name>
    <name type="common">Bloodfluke planorb</name>
    <name type="synonym">Freshwater snail</name>
    <dbReference type="NCBI Taxonomy" id="6526"/>
    <lineage>
        <taxon>Eukaryota</taxon>
        <taxon>Metazoa</taxon>
        <taxon>Spiralia</taxon>
        <taxon>Lophotrochozoa</taxon>
        <taxon>Mollusca</taxon>
        <taxon>Gastropoda</taxon>
        <taxon>Heterobranchia</taxon>
        <taxon>Euthyneura</taxon>
        <taxon>Panpulmonata</taxon>
        <taxon>Hygrophila</taxon>
        <taxon>Lymnaeoidea</taxon>
        <taxon>Planorbidae</taxon>
        <taxon>Biomphalaria</taxon>
    </lineage>
</organism>
<dbReference type="SUPFAM" id="SSF51735">
    <property type="entry name" value="NAD(P)-binding Rossmann-fold domains"/>
    <property type="match status" value="1"/>
</dbReference>
<dbReference type="GO" id="GO:0004477">
    <property type="term" value="F:methenyltetrahydrofolate cyclohydrolase activity"/>
    <property type="evidence" value="ECO:0007669"/>
    <property type="project" value="UniProtKB-EC"/>
</dbReference>
<dbReference type="GO" id="GO:0004488">
    <property type="term" value="F:methylenetetrahydrofolate dehydrogenase (NADP+) activity"/>
    <property type="evidence" value="ECO:0007669"/>
    <property type="project" value="InterPro"/>
</dbReference>
<protein>
    <submittedName>
        <fullName evidence="15">Uncharacterized protein</fullName>
    </submittedName>
</protein>
<evidence type="ECO:0000256" key="4">
    <source>
        <dbReference type="ARBA" id="ARBA00022605"/>
    </source>
</evidence>
<dbReference type="Gene3D" id="3.40.50.10860">
    <property type="entry name" value="Leucine Dehydrogenase, chain A, domain 1"/>
    <property type="match status" value="1"/>
</dbReference>
<sequence length="288" mass="32097">MAAKILDGSSLAKKIKDQIKQEIITLIEKGFSKPKLVVLMVGNNYSSQKYVTHKIKACEYCGIDSEIIRLDENITEEELDIKIDELNNNPSIHGILVQFPLPKPIRKRDIMLKISYQKDVDGFNPLNMGRLAQDNADVQACTPFGIMKLLDEYNISCEGKHAVIIGRSQIVGRPMALMLLNEKAVITITHRYISDLKYFTKLGDIVISATGRPKSITADMIKDGAICIDVGISQNEKGKLSGDFDFDEVSKKASWITPVPGGVGPMTVAMLMYNQLQVYKKYAIKIID</sequence>
<keyword evidence="6" id="KW-0378">Hydrolase</keyword>
<dbReference type="PROSITE" id="PS00767">
    <property type="entry name" value="THF_DHG_CYH_2"/>
    <property type="match status" value="1"/>
</dbReference>
<keyword evidence="5" id="KW-0658">Purine biosynthesis</keyword>
<name>A0A182ZBY7_BIOGL</name>
<keyword evidence="10" id="KW-0486">Methionine biosynthesis</keyword>
<dbReference type="GO" id="GO:0009086">
    <property type="term" value="P:methionine biosynthetic process"/>
    <property type="evidence" value="ECO:0007669"/>
    <property type="project" value="UniProtKB-KW"/>
</dbReference>
<dbReference type="FunFam" id="3.40.50.10860:FF:000005">
    <property type="entry name" value="C-1-tetrahydrofolate synthase, cytoplasmic, putative"/>
    <property type="match status" value="1"/>
</dbReference>
<comment type="pathway">
    <text evidence="1">One-carbon metabolism; tetrahydrofolate interconversion.</text>
</comment>
<evidence type="ECO:0000256" key="12">
    <source>
        <dbReference type="ARBA" id="ARBA00036357"/>
    </source>
</evidence>
<comment type="subunit">
    <text evidence="2">Homodimer.</text>
</comment>
<dbReference type="STRING" id="6526.A0A182ZBY7"/>
<dbReference type="GO" id="GO:0000105">
    <property type="term" value="P:L-histidine biosynthetic process"/>
    <property type="evidence" value="ECO:0007669"/>
    <property type="project" value="UniProtKB-KW"/>
</dbReference>
<gene>
    <name evidence="15" type="primary">106064468</name>
</gene>
<evidence type="ECO:0000256" key="10">
    <source>
        <dbReference type="ARBA" id="ARBA00023167"/>
    </source>
</evidence>
<dbReference type="InterPro" id="IPR046346">
    <property type="entry name" value="Aminoacid_DH-like_N_sf"/>
</dbReference>
<evidence type="ECO:0000313" key="15">
    <source>
        <dbReference type="EnsemblMetazoa" id="BGLB006645-PA"/>
    </source>
</evidence>
<dbReference type="Gene3D" id="3.40.50.720">
    <property type="entry name" value="NAD(P)-binding Rossmann-like Domain"/>
    <property type="match status" value="1"/>
</dbReference>